<dbReference type="EMBL" id="JAJOZR010000016">
    <property type="protein sequence ID" value="MCD7111500.1"/>
    <property type="molecule type" value="Genomic_DNA"/>
</dbReference>
<keyword evidence="3" id="KW-1185">Reference proteome</keyword>
<dbReference type="RefSeq" id="WP_231816578.1">
    <property type="nucleotide sequence ID" value="NZ_JAJOZR010000016.1"/>
</dbReference>
<gene>
    <name evidence="2" type="ORF">LRX75_20910</name>
</gene>
<name>A0A9X1NW77_9HYPH</name>
<comment type="caution">
    <text evidence="2">The sequence shown here is derived from an EMBL/GenBank/DDBJ whole genome shotgun (WGS) entry which is preliminary data.</text>
</comment>
<evidence type="ECO:0000313" key="2">
    <source>
        <dbReference type="EMBL" id="MCD7111500.1"/>
    </source>
</evidence>
<accession>A0A9X1NW77</accession>
<evidence type="ECO:0000313" key="3">
    <source>
        <dbReference type="Proteomes" id="UP001139089"/>
    </source>
</evidence>
<proteinExistence type="predicted"/>
<dbReference type="Pfam" id="PF13670">
    <property type="entry name" value="PepSY_2"/>
    <property type="match status" value="1"/>
</dbReference>
<organism evidence="2 3">
    <name type="scientific">Rhizobium quercicola</name>
    <dbReference type="NCBI Taxonomy" id="2901226"/>
    <lineage>
        <taxon>Bacteria</taxon>
        <taxon>Pseudomonadati</taxon>
        <taxon>Pseudomonadota</taxon>
        <taxon>Alphaproteobacteria</taxon>
        <taxon>Hyphomicrobiales</taxon>
        <taxon>Rhizobiaceae</taxon>
        <taxon>Rhizobium/Agrobacterium group</taxon>
        <taxon>Rhizobium</taxon>
    </lineage>
</organism>
<evidence type="ECO:0000259" key="1">
    <source>
        <dbReference type="Pfam" id="PF13670"/>
    </source>
</evidence>
<sequence length="90" mass="9787">MPGFILLFAVQSAAVAAVIGPDCTEQSQAKWLDREMISRRAAEAGYKTIVILDVQGTCYHVRALTRSNLQADVYLDPVTGDVVSAVLFDE</sequence>
<reference evidence="2" key="1">
    <citation type="submission" date="2021-12" db="EMBL/GenBank/DDBJ databases">
        <authorList>
            <person name="Li Y."/>
        </authorList>
    </citation>
    <scope>NUCLEOTIDE SEQUENCE</scope>
    <source>
        <strain evidence="2">DKSPLA3</strain>
    </source>
</reference>
<feature type="domain" description="PepSY" evidence="1">
    <location>
        <begin position="5"/>
        <end position="84"/>
    </location>
</feature>
<dbReference type="InterPro" id="IPR025711">
    <property type="entry name" value="PepSY"/>
</dbReference>
<protein>
    <submittedName>
        <fullName evidence="2">PepSY domain-containing protein</fullName>
    </submittedName>
</protein>
<dbReference type="Proteomes" id="UP001139089">
    <property type="component" value="Unassembled WGS sequence"/>
</dbReference>
<dbReference type="AlphaFoldDB" id="A0A9X1NW77"/>